<dbReference type="EMBL" id="NMVQ01000005">
    <property type="protein sequence ID" value="OYO24094.1"/>
    <property type="molecule type" value="Genomic_DNA"/>
</dbReference>
<dbReference type="GO" id="GO:0009236">
    <property type="term" value="P:cobalamin biosynthetic process"/>
    <property type="evidence" value="ECO:0007669"/>
    <property type="project" value="UniProtKB-KW"/>
</dbReference>
<keyword evidence="4" id="KW-0808">Transferase</keyword>
<proteinExistence type="predicted"/>
<evidence type="ECO:0000259" key="6">
    <source>
        <dbReference type="Pfam" id="PF00590"/>
    </source>
</evidence>
<dbReference type="Gene3D" id="3.30.950.10">
    <property type="entry name" value="Methyltransferase, Cobalt-precorrin-4 Transmethylase, Domain 2"/>
    <property type="match status" value="1"/>
</dbReference>
<dbReference type="InterPro" id="IPR000878">
    <property type="entry name" value="4pyrrol_Mease"/>
</dbReference>
<dbReference type="RefSeq" id="WP_094362974.1">
    <property type="nucleotide sequence ID" value="NZ_NMVQ01000005.1"/>
</dbReference>
<reference evidence="7 8" key="1">
    <citation type="submission" date="2017-07" db="EMBL/GenBank/DDBJ databases">
        <title>Draft whole genome sequences of clinical Proprionibacteriaceae strains.</title>
        <authorList>
            <person name="Bernier A.-M."/>
            <person name="Bernard K."/>
            <person name="Domingo M.-C."/>
        </authorList>
    </citation>
    <scope>NUCLEOTIDE SEQUENCE [LARGE SCALE GENOMIC DNA]</scope>
    <source>
        <strain evidence="7 8">NML 130396</strain>
    </source>
</reference>
<dbReference type="PANTHER" id="PTHR43467">
    <property type="entry name" value="COBALT-PRECORRIN-2 C(20)-METHYLTRANSFERASE"/>
    <property type="match status" value="1"/>
</dbReference>
<dbReference type="Pfam" id="PF00590">
    <property type="entry name" value="TP_methylase"/>
    <property type="match status" value="1"/>
</dbReference>
<dbReference type="OrthoDB" id="9787471at2"/>
<keyword evidence="5" id="KW-0949">S-adenosyl-L-methionine</keyword>
<evidence type="ECO:0000256" key="2">
    <source>
        <dbReference type="ARBA" id="ARBA00022573"/>
    </source>
</evidence>
<dbReference type="Gene3D" id="3.40.1010.10">
    <property type="entry name" value="Cobalt-precorrin-4 Transmethylase, Domain 1"/>
    <property type="match status" value="1"/>
</dbReference>
<dbReference type="SUPFAM" id="SSF53790">
    <property type="entry name" value="Tetrapyrrole methylase"/>
    <property type="match status" value="1"/>
</dbReference>
<dbReference type="AlphaFoldDB" id="A0A255HCS3"/>
<keyword evidence="8" id="KW-1185">Reference proteome</keyword>
<dbReference type="GO" id="GO:0032259">
    <property type="term" value="P:methylation"/>
    <property type="evidence" value="ECO:0007669"/>
    <property type="project" value="UniProtKB-KW"/>
</dbReference>
<evidence type="ECO:0000313" key="7">
    <source>
        <dbReference type="EMBL" id="OYO24094.1"/>
    </source>
</evidence>
<comment type="caution">
    <text evidence="7">The sequence shown here is derived from an EMBL/GenBank/DDBJ whole genome shotgun (WGS) entry which is preliminary data.</text>
</comment>
<dbReference type="GO" id="GO:0043819">
    <property type="term" value="F:precorrin-6A synthase (deacetylating) activity"/>
    <property type="evidence" value="ECO:0007669"/>
    <property type="project" value="InterPro"/>
</dbReference>
<protein>
    <submittedName>
        <fullName evidence="7">Precorrin-6A synthase (Deacetylating)</fullName>
    </submittedName>
</protein>
<comment type="pathway">
    <text evidence="1">Cofactor biosynthesis; adenosylcobalamin biosynthesis.</text>
</comment>
<dbReference type="PANTHER" id="PTHR43467:SF1">
    <property type="entry name" value="PRECORRIN-6A SYNTHASE [DEACETYLATING]"/>
    <property type="match status" value="1"/>
</dbReference>
<dbReference type="NCBIfam" id="TIGR02434">
    <property type="entry name" value="CobF"/>
    <property type="match status" value="1"/>
</dbReference>
<evidence type="ECO:0000256" key="5">
    <source>
        <dbReference type="ARBA" id="ARBA00022691"/>
    </source>
</evidence>
<dbReference type="InterPro" id="IPR012797">
    <property type="entry name" value="CobF"/>
</dbReference>
<dbReference type="CDD" id="cd11643">
    <property type="entry name" value="Precorrin-6A-synthase"/>
    <property type="match status" value="1"/>
</dbReference>
<keyword evidence="2" id="KW-0169">Cobalamin biosynthesis</keyword>
<evidence type="ECO:0000256" key="4">
    <source>
        <dbReference type="ARBA" id="ARBA00022679"/>
    </source>
</evidence>
<dbReference type="InterPro" id="IPR014777">
    <property type="entry name" value="4pyrrole_Mease_sub1"/>
</dbReference>
<sequence>MRSVKVIGIGTGGLDQLTLAAVRALGEVDRFLVADKGGETAELVRLRTELISRYAPKAEVVLVPDPPRDRSAERPGADGAGYLGHVAEWHAARARAYADRLAPANPAGESGTTGFLVWGDPAFYDSTLRIVDRIRGLGYDFELEVIPGISAPQALAAAHQIALNRIGSPVHITTGRRLRSEWSMELGDVVVMLDGHLTCRELVGRGLEIFWGAYLGSPDQVLRSGALDEVIDELVSLRAGLRAEHGWVMDTYLLRPLG</sequence>
<evidence type="ECO:0000256" key="3">
    <source>
        <dbReference type="ARBA" id="ARBA00022603"/>
    </source>
</evidence>
<dbReference type="Proteomes" id="UP000216311">
    <property type="component" value="Unassembled WGS sequence"/>
</dbReference>
<gene>
    <name evidence="7" type="ORF">CGZ93_04545</name>
</gene>
<accession>A0A255HCS3</accession>
<feature type="domain" description="Tetrapyrrole methylase" evidence="6">
    <location>
        <begin position="6"/>
        <end position="230"/>
    </location>
</feature>
<organism evidence="7 8">
    <name type="scientific">Enemella dayhoffiae</name>
    <dbReference type="NCBI Taxonomy" id="2016507"/>
    <lineage>
        <taxon>Bacteria</taxon>
        <taxon>Bacillati</taxon>
        <taxon>Actinomycetota</taxon>
        <taxon>Actinomycetes</taxon>
        <taxon>Propionibacteriales</taxon>
        <taxon>Propionibacteriaceae</taxon>
        <taxon>Enemella</taxon>
    </lineage>
</organism>
<dbReference type="InterPro" id="IPR014776">
    <property type="entry name" value="4pyrrole_Mease_sub2"/>
</dbReference>
<dbReference type="PIRSF" id="PIRSF036525">
    <property type="entry name" value="CobF"/>
    <property type="match status" value="1"/>
</dbReference>
<dbReference type="InterPro" id="IPR035996">
    <property type="entry name" value="4pyrrol_Methylase_sf"/>
</dbReference>
<name>A0A255HCS3_9ACTN</name>
<evidence type="ECO:0000313" key="8">
    <source>
        <dbReference type="Proteomes" id="UP000216311"/>
    </source>
</evidence>
<keyword evidence="3" id="KW-0489">Methyltransferase</keyword>
<evidence type="ECO:0000256" key="1">
    <source>
        <dbReference type="ARBA" id="ARBA00004953"/>
    </source>
</evidence>